<evidence type="ECO:0000313" key="2">
    <source>
        <dbReference type="EMBL" id="MDN4599060.1"/>
    </source>
</evidence>
<keyword evidence="2" id="KW-0378">Hydrolase</keyword>
<name>A0ABT8J1U7_9MICO</name>
<dbReference type="GO" id="GO:0016787">
    <property type="term" value="F:hydrolase activity"/>
    <property type="evidence" value="ECO:0007669"/>
    <property type="project" value="UniProtKB-KW"/>
</dbReference>
<feature type="domain" description="AB hydrolase-1" evidence="1">
    <location>
        <begin position="23"/>
        <end position="246"/>
    </location>
</feature>
<protein>
    <submittedName>
        <fullName evidence="2">Alpha/beta fold hydrolase</fullName>
    </submittedName>
</protein>
<dbReference type="PANTHER" id="PTHR43689:SF8">
    <property type="entry name" value="ALPHA_BETA-HYDROLASES SUPERFAMILY PROTEIN"/>
    <property type="match status" value="1"/>
</dbReference>
<dbReference type="SUPFAM" id="SSF53474">
    <property type="entry name" value="alpha/beta-Hydrolases"/>
    <property type="match status" value="1"/>
</dbReference>
<evidence type="ECO:0000259" key="1">
    <source>
        <dbReference type="Pfam" id="PF12697"/>
    </source>
</evidence>
<dbReference type="InterPro" id="IPR029058">
    <property type="entry name" value="AB_hydrolase_fold"/>
</dbReference>
<proteinExistence type="predicted"/>
<dbReference type="PRINTS" id="PR00111">
    <property type="entry name" value="ABHYDROLASE"/>
</dbReference>
<accession>A0ABT8J1U7</accession>
<keyword evidence="3" id="KW-1185">Reference proteome</keyword>
<sequence length="262" mass="26960">MTISLPLDLPVMEAGDPASPEALVLHGGGGPRTVAPIVAHLASTMHVVAPTHPGWEGTELPGSIASVADLATGYLDRLLEGGERGVVLIGSSIGGWIALEMALQAAAHARYSGLISAVVDIDGVGAIVEGEPIADFFGLDARGLAELAWHDPERGYIDPAGLTDEQRAIQQGNGRTMATIASSMADPALLARLGGVDVPALMVWGDSDGIVTPAYGRALAAAVPGARFAEIPDAGHLPHLENPEATWRVVDPFLAEVAAQSR</sequence>
<reference evidence="2" key="1">
    <citation type="submission" date="2023-03" db="EMBL/GenBank/DDBJ databases">
        <title>MT1 and MT2 Draft Genomes of Novel Species.</title>
        <authorList>
            <person name="Venkateswaran K."/>
        </authorList>
    </citation>
    <scope>NUCLEOTIDE SEQUENCE</scope>
    <source>
        <strain evidence="2">F6_8S_P_1A</strain>
    </source>
</reference>
<dbReference type="Proteomes" id="UP001174210">
    <property type="component" value="Unassembled WGS sequence"/>
</dbReference>
<dbReference type="InterPro" id="IPR000073">
    <property type="entry name" value="AB_hydrolase_1"/>
</dbReference>
<dbReference type="Pfam" id="PF12697">
    <property type="entry name" value="Abhydrolase_6"/>
    <property type="match status" value="1"/>
</dbReference>
<comment type="caution">
    <text evidence="2">The sequence shown here is derived from an EMBL/GenBank/DDBJ whole genome shotgun (WGS) entry which is preliminary data.</text>
</comment>
<dbReference type="EMBL" id="JAROCB010000005">
    <property type="protein sequence ID" value="MDN4599060.1"/>
    <property type="molecule type" value="Genomic_DNA"/>
</dbReference>
<gene>
    <name evidence="2" type="ORF">P5G59_18055</name>
</gene>
<evidence type="ECO:0000313" key="3">
    <source>
        <dbReference type="Proteomes" id="UP001174210"/>
    </source>
</evidence>
<dbReference type="Gene3D" id="3.40.50.1820">
    <property type="entry name" value="alpha/beta hydrolase"/>
    <property type="match status" value="1"/>
</dbReference>
<dbReference type="RefSeq" id="WP_301220405.1">
    <property type="nucleotide sequence ID" value="NZ_JAROCB010000005.1"/>
</dbReference>
<organism evidence="2 3">
    <name type="scientific">Leifsonia virtsii</name>
    <dbReference type="NCBI Taxonomy" id="3035915"/>
    <lineage>
        <taxon>Bacteria</taxon>
        <taxon>Bacillati</taxon>
        <taxon>Actinomycetota</taxon>
        <taxon>Actinomycetes</taxon>
        <taxon>Micrococcales</taxon>
        <taxon>Microbacteriaceae</taxon>
        <taxon>Leifsonia</taxon>
    </lineage>
</organism>
<dbReference type="PANTHER" id="PTHR43689">
    <property type="entry name" value="HYDROLASE"/>
    <property type="match status" value="1"/>
</dbReference>